<dbReference type="Pfam" id="PF08386">
    <property type="entry name" value="Abhydrolase_4"/>
    <property type="match status" value="1"/>
</dbReference>
<dbReference type="GO" id="GO:0016787">
    <property type="term" value="F:hydrolase activity"/>
    <property type="evidence" value="ECO:0007669"/>
    <property type="project" value="UniProtKB-KW"/>
</dbReference>
<sequence length="38" mass="3823">MVTVNSGGHGAYLANGNACGDSAVSRFLVDGTHQDVVC</sequence>
<gene>
    <name evidence="2" type="ORF">ACFQ1S_20070</name>
</gene>
<keyword evidence="2" id="KW-0378">Hydrolase</keyword>
<evidence type="ECO:0000313" key="3">
    <source>
        <dbReference type="Proteomes" id="UP001597045"/>
    </source>
</evidence>
<accession>A0ABW3MBK4</accession>
<organism evidence="2 3">
    <name type="scientific">Kibdelosporangium lantanae</name>
    <dbReference type="NCBI Taxonomy" id="1497396"/>
    <lineage>
        <taxon>Bacteria</taxon>
        <taxon>Bacillati</taxon>
        <taxon>Actinomycetota</taxon>
        <taxon>Actinomycetes</taxon>
        <taxon>Pseudonocardiales</taxon>
        <taxon>Pseudonocardiaceae</taxon>
        <taxon>Kibdelosporangium</taxon>
    </lineage>
</organism>
<dbReference type="EMBL" id="JBHTIS010001188">
    <property type="protein sequence ID" value="MFD1047666.1"/>
    <property type="molecule type" value="Genomic_DNA"/>
</dbReference>
<name>A0ABW3MBK4_9PSEU</name>
<keyword evidence="3" id="KW-1185">Reference proteome</keyword>
<dbReference type="InterPro" id="IPR013595">
    <property type="entry name" value="Pept_S33_TAP-like_C"/>
</dbReference>
<protein>
    <submittedName>
        <fullName evidence="2">Alpha/beta hydrolase</fullName>
    </submittedName>
</protein>
<feature type="domain" description="Peptidase S33 tripeptidyl aminopeptidase-like C-terminal" evidence="1">
    <location>
        <begin position="1"/>
        <end position="38"/>
    </location>
</feature>
<reference evidence="3" key="1">
    <citation type="journal article" date="2019" name="Int. J. Syst. Evol. Microbiol.">
        <title>The Global Catalogue of Microorganisms (GCM) 10K type strain sequencing project: providing services to taxonomists for standard genome sequencing and annotation.</title>
        <authorList>
            <consortium name="The Broad Institute Genomics Platform"/>
            <consortium name="The Broad Institute Genome Sequencing Center for Infectious Disease"/>
            <person name="Wu L."/>
            <person name="Ma J."/>
        </authorList>
    </citation>
    <scope>NUCLEOTIDE SEQUENCE [LARGE SCALE GENOMIC DNA]</scope>
    <source>
        <strain evidence="3">JCM 31486</strain>
    </source>
</reference>
<dbReference type="Proteomes" id="UP001597045">
    <property type="component" value="Unassembled WGS sequence"/>
</dbReference>
<proteinExistence type="predicted"/>
<evidence type="ECO:0000313" key="2">
    <source>
        <dbReference type="EMBL" id="MFD1047666.1"/>
    </source>
</evidence>
<evidence type="ECO:0000259" key="1">
    <source>
        <dbReference type="Pfam" id="PF08386"/>
    </source>
</evidence>
<comment type="caution">
    <text evidence="2">The sequence shown here is derived from an EMBL/GenBank/DDBJ whole genome shotgun (WGS) entry which is preliminary data.</text>
</comment>